<dbReference type="InterPro" id="IPR023400">
    <property type="entry name" value="RecA_C_sf"/>
</dbReference>
<evidence type="ECO:0000256" key="8">
    <source>
        <dbReference type="ARBA" id="ARBA00023204"/>
    </source>
</evidence>
<sequence length="334" mass="36706">MAENHKVMLDTSVSLLEQKFGKGIVYAATKGNQCKQLVSIPTGCMGLDRALDIGGLPLGRIVEIFGPDSSGKTTLALSVIRQAQQLGKSCAFIDSDRALHTAYAENSGIDLDRLLVSRPATGELALDVCESIIRSRAASVIVIDSVAALITRGEYEGAMGDAHDGEIARLMSKAMRKLSPLAHQYNCLLIFINQIRNRPGVIYGNPEVTTGGAALKQFASIRLDVRQTNQLAENKTVVATEHRVKVVKNKMGSPYRQATFQIWFDHGISHEGEVLDHAMQKGIVLRSGVWYRYGEFTLGNNKTSAICALMQHKEIREKLEREVNIIFKSEDLHS</sequence>
<evidence type="ECO:0000259" key="12">
    <source>
        <dbReference type="PROSITE" id="PS50162"/>
    </source>
</evidence>
<dbReference type="InterPro" id="IPR049428">
    <property type="entry name" value="RecA-like_N"/>
</dbReference>
<keyword evidence="5 11" id="KW-0067">ATP-binding</keyword>
<dbReference type="GO" id="GO:0005524">
    <property type="term" value="F:ATP binding"/>
    <property type="evidence" value="ECO:0007669"/>
    <property type="project" value="UniProtKB-KW"/>
</dbReference>
<dbReference type="InterPro" id="IPR027417">
    <property type="entry name" value="P-loop_NTPase"/>
</dbReference>
<keyword evidence="3 11" id="KW-0547">Nucleotide-binding</keyword>
<keyword evidence="7 11" id="KW-0233">DNA recombination</keyword>
<evidence type="ECO:0000256" key="7">
    <source>
        <dbReference type="ARBA" id="ARBA00023172"/>
    </source>
</evidence>
<evidence type="ECO:0000256" key="3">
    <source>
        <dbReference type="ARBA" id="ARBA00022741"/>
    </source>
</evidence>
<dbReference type="InterPro" id="IPR049261">
    <property type="entry name" value="RecA-like_C"/>
</dbReference>
<evidence type="ECO:0000256" key="5">
    <source>
        <dbReference type="ARBA" id="ARBA00022840"/>
    </source>
</evidence>
<dbReference type="PROSITE" id="PS50163">
    <property type="entry name" value="RECA_3"/>
    <property type="match status" value="1"/>
</dbReference>
<dbReference type="CDD" id="cd00983">
    <property type="entry name" value="RecA"/>
    <property type="match status" value="1"/>
</dbReference>
<dbReference type="SUPFAM" id="SSF54752">
    <property type="entry name" value="RecA protein, C-terminal domain"/>
    <property type="match status" value="1"/>
</dbReference>
<comment type="function">
    <text evidence="10">Can catalyze the hydrolysis of ATP in the presence of single-stranded DNA, the ATP-dependent uptake of single-stranded DNA by duplex DNA, and the ATP-dependent hybridization of homologous single-stranded DNAs.</text>
</comment>
<dbReference type="GO" id="GO:0006281">
    <property type="term" value="P:DNA repair"/>
    <property type="evidence" value="ECO:0007669"/>
    <property type="project" value="UniProtKB-KW"/>
</dbReference>
<evidence type="ECO:0000256" key="2">
    <source>
        <dbReference type="ARBA" id="ARBA00015553"/>
    </source>
</evidence>
<comment type="similarity">
    <text evidence="1 11">Belongs to the RecA family.</text>
</comment>
<dbReference type="PANTHER" id="PTHR45900:SF1">
    <property type="entry name" value="MITOCHONDRIAL DNA REPAIR PROTEIN RECA HOMOLOG-RELATED"/>
    <property type="match status" value="1"/>
</dbReference>
<dbReference type="NCBIfam" id="TIGR02012">
    <property type="entry name" value="tigrfam_recA"/>
    <property type="match status" value="1"/>
</dbReference>
<protein>
    <recommendedName>
        <fullName evidence="2 10">Protein RecA</fullName>
    </recommendedName>
    <alternativeName>
        <fullName evidence="10">Recombinase A</fullName>
    </alternativeName>
</protein>
<proteinExistence type="inferred from homology"/>
<dbReference type="PRINTS" id="PR00142">
    <property type="entry name" value="RECA"/>
</dbReference>
<evidence type="ECO:0000313" key="15">
    <source>
        <dbReference type="Proteomes" id="UP000505325"/>
    </source>
</evidence>
<dbReference type="GO" id="GO:0003697">
    <property type="term" value="F:single-stranded DNA binding"/>
    <property type="evidence" value="ECO:0007669"/>
    <property type="project" value="InterPro"/>
</dbReference>
<evidence type="ECO:0000313" key="14">
    <source>
        <dbReference type="EMBL" id="QKJ87391.1"/>
    </source>
</evidence>
<dbReference type="InterPro" id="IPR003593">
    <property type="entry name" value="AAA+_ATPase"/>
</dbReference>
<dbReference type="PANTHER" id="PTHR45900">
    <property type="entry name" value="RECA"/>
    <property type="match status" value="1"/>
</dbReference>
<dbReference type="Gene3D" id="3.40.50.300">
    <property type="entry name" value="P-loop containing nucleotide triphosphate hydrolases"/>
    <property type="match status" value="1"/>
</dbReference>
<dbReference type="Proteomes" id="UP000505325">
    <property type="component" value="Chromosome"/>
</dbReference>
<keyword evidence="15" id="KW-1185">Reference proteome</keyword>
<dbReference type="KEGG" id="pmak:PMPD1_2449"/>
<gene>
    <name evidence="14" type="ORF">PMPD1_2449</name>
</gene>
<dbReference type="SMART" id="SM00382">
    <property type="entry name" value="AAA"/>
    <property type="match status" value="1"/>
</dbReference>
<dbReference type="InterPro" id="IPR020588">
    <property type="entry name" value="RecA_ATP-bd"/>
</dbReference>
<reference evidence="14 15" key="1">
    <citation type="submission" date="2020-06" db="EMBL/GenBank/DDBJ databases">
        <title>Genome sequence of Paramixta manurensis strain PD-1.</title>
        <authorList>
            <person name="Lee C.W."/>
            <person name="Kim J."/>
        </authorList>
    </citation>
    <scope>NUCLEOTIDE SEQUENCE [LARGE SCALE GENOMIC DNA]</scope>
    <source>
        <strain evidence="14 15">PD-1</strain>
    </source>
</reference>
<dbReference type="Gene3D" id="3.30.250.10">
    <property type="entry name" value="RecA protein, C-terminal domain"/>
    <property type="match status" value="1"/>
</dbReference>
<feature type="domain" description="RecA family profile 2" evidence="13">
    <location>
        <begin position="200"/>
        <end position="273"/>
    </location>
</feature>
<organism evidence="14 15">
    <name type="scientific">Paramixta manurensis</name>
    <dbReference type="NCBI Taxonomy" id="2740817"/>
    <lineage>
        <taxon>Bacteria</taxon>
        <taxon>Pseudomonadati</taxon>
        <taxon>Pseudomonadota</taxon>
        <taxon>Gammaproteobacteria</taxon>
        <taxon>Enterobacterales</taxon>
        <taxon>Erwiniaceae</taxon>
        <taxon>Paramixta</taxon>
    </lineage>
</organism>
<dbReference type="InterPro" id="IPR013765">
    <property type="entry name" value="DNA_recomb/repair_RecA"/>
</dbReference>
<keyword evidence="8 10" id="KW-0234">DNA repair</keyword>
<dbReference type="InterPro" id="IPR020587">
    <property type="entry name" value="RecA_monomer-monomer_interface"/>
</dbReference>
<feature type="domain" description="RecA family profile 1" evidence="12">
    <location>
        <begin position="36"/>
        <end position="195"/>
    </location>
</feature>
<dbReference type="Pfam" id="PF21096">
    <property type="entry name" value="RecA_C"/>
    <property type="match status" value="1"/>
</dbReference>
<dbReference type="RefSeq" id="WP_173634340.1">
    <property type="nucleotide sequence ID" value="NZ_CP054212.1"/>
</dbReference>
<evidence type="ECO:0000256" key="9">
    <source>
        <dbReference type="ARBA" id="ARBA00023236"/>
    </source>
</evidence>
<dbReference type="EMBL" id="CP054212">
    <property type="protein sequence ID" value="QKJ87391.1"/>
    <property type="molecule type" value="Genomic_DNA"/>
</dbReference>
<dbReference type="GO" id="GO:0009432">
    <property type="term" value="P:SOS response"/>
    <property type="evidence" value="ECO:0007669"/>
    <property type="project" value="UniProtKB-KW"/>
</dbReference>
<keyword evidence="6 11" id="KW-0238">DNA-binding</keyword>
<evidence type="ECO:0000256" key="1">
    <source>
        <dbReference type="ARBA" id="ARBA00009391"/>
    </source>
</evidence>
<dbReference type="GO" id="GO:0006310">
    <property type="term" value="P:DNA recombination"/>
    <property type="evidence" value="ECO:0007669"/>
    <property type="project" value="UniProtKB-KW"/>
</dbReference>
<dbReference type="GO" id="GO:0140664">
    <property type="term" value="F:ATP-dependent DNA damage sensor activity"/>
    <property type="evidence" value="ECO:0007669"/>
    <property type="project" value="InterPro"/>
</dbReference>
<name>A0A6M8UEM4_9GAMM</name>
<evidence type="ECO:0000256" key="11">
    <source>
        <dbReference type="RuleBase" id="RU004527"/>
    </source>
</evidence>
<evidence type="ECO:0000256" key="10">
    <source>
        <dbReference type="RuleBase" id="RU000526"/>
    </source>
</evidence>
<accession>A0A6M8UEM4</accession>
<keyword evidence="9 10" id="KW-0742">SOS response</keyword>
<evidence type="ECO:0000259" key="13">
    <source>
        <dbReference type="PROSITE" id="PS50163"/>
    </source>
</evidence>
<dbReference type="SUPFAM" id="SSF52540">
    <property type="entry name" value="P-loop containing nucleoside triphosphate hydrolases"/>
    <property type="match status" value="1"/>
</dbReference>
<keyword evidence="4 11" id="KW-0227">DNA damage</keyword>
<dbReference type="Pfam" id="PF00154">
    <property type="entry name" value="RecA_N"/>
    <property type="match status" value="1"/>
</dbReference>
<evidence type="ECO:0000256" key="6">
    <source>
        <dbReference type="ARBA" id="ARBA00023125"/>
    </source>
</evidence>
<dbReference type="AlphaFoldDB" id="A0A6M8UEM4"/>
<dbReference type="PROSITE" id="PS50162">
    <property type="entry name" value="RECA_2"/>
    <property type="match status" value="1"/>
</dbReference>
<evidence type="ECO:0000256" key="4">
    <source>
        <dbReference type="ARBA" id="ARBA00022763"/>
    </source>
</evidence>